<accession>A0AAW2TDP9</accession>
<dbReference type="PROSITE" id="PS51147">
    <property type="entry name" value="PFTA"/>
    <property type="match status" value="1"/>
</dbReference>
<dbReference type="EMBL" id="JACGWJ010000008">
    <property type="protein sequence ID" value="KAL0402767.1"/>
    <property type="molecule type" value="Genomic_DNA"/>
</dbReference>
<dbReference type="GO" id="GO:0004660">
    <property type="term" value="F:protein farnesyltransferase activity"/>
    <property type="evidence" value="ECO:0007669"/>
    <property type="project" value="TreeGrafter"/>
</dbReference>
<protein>
    <submittedName>
        <fullName evidence="5">Uncharacterized protein</fullName>
    </submittedName>
</protein>
<dbReference type="InterPro" id="IPR002088">
    <property type="entry name" value="Prenyl_trans_a"/>
</dbReference>
<name>A0AAW2TDP9_SESRA</name>
<comment type="similarity">
    <text evidence="1">Belongs to the protein prenyltransferase subunit alpha family.</text>
</comment>
<proteinExistence type="inferred from homology"/>
<keyword evidence="3" id="KW-0808">Transferase</keyword>
<comment type="caution">
    <text evidence="5">The sequence shown here is derived from an EMBL/GenBank/DDBJ whole genome shotgun (WGS) entry which is preliminary data.</text>
</comment>
<dbReference type="Pfam" id="PF01239">
    <property type="entry name" value="PPTA"/>
    <property type="match status" value="2"/>
</dbReference>
<dbReference type="PANTHER" id="PTHR11129">
    <property type="entry name" value="PROTEIN FARNESYLTRANSFERASE ALPHA SUBUNIT/RAB GERANYLGERANYL TRANSFERASE ALPHA SUBUNIT"/>
    <property type="match status" value="1"/>
</dbReference>
<evidence type="ECO:0000313" key="5">
    <source>
        <dbReference type="EMBL" id="KAL0402767.1"/>
    </source>
</evidence>
<gene>
    <name evidence="5" type="ORF">Sradi_1917500</name>
</gene>
<reference evidence="5" key="1">
    <citation type="submission" date="2020-06" db="EMBL/GenBank/DDBJ databases">
        <authorList>
            <person name="Li T."/>
            <person name="Hu X."/>
            <person name="Zhang T."/>
            <person name="Song X."/>
            <person name="Zhang H."/>
            <person name="Dai N."/>
            <person name="Sheng W."/>
            <person name="Hou X."/>
            <person name="Wei L."/>
        </authorList>
    </citation>
    <scope>NUCLEOTIDE SEQUENCE</scope>
    <source>
        <strain evidence="5">G02</strain>
        <tissue evidence="5">Leaf</tissue>
    </source>
</reference>
<dbReference type="GO" id="GO:0004662">
    <property type="term" value="F:CAAX-protein geranylgeranyltransferase activity"/>
    <property type="evidence" value="ECO:0007669"/>
    <property type="project" value="TreeGrafter"/>
</dbReference>
<sequence>MTRPALNPSHLLNHLEAILDSDPHMRWVIKMMAGNFSNLQEIVERESELVKTLAESSKMNYRAWNHRCWLVSYMSDSQVLLELQCSRDWAAVHVADNSCFHYRARLLLQMIENLRHNNEPGGLSGAEFHQVWKEELDWVGMLIRRYVGREALWLHRRFLSLVWLKHLASDDQSISCHYCCRSSEICDISTFVKVELMLFSSCITIPDNEFGDYQAQATYSAAYIMWLAKVLLEEVKKVKDKNIRCLPSVRLNSDYGFYFLFVDRAKWKWLSQHVKNKWSDAIGRLNGDVEEMGSDPQSVLSLNPNYQDSQ</sequence>
<keyword evidence="2" id="KW-0637">Prenyltransferase</keyword>
<dbReference type="GO" id="GO:0005953">
    <property type="term" value="C:CAAX-protein geranylgeranyltransferase complex"/>
    <property type="evidence" value="ECO:0007669"/>
    <property type="project" value="TreeGrafter"/>
</dbReference>
<dbReference type="Gene3D" id="1.25.40.120">
    <property type="entry name" value="Protein prenylyltransferase"/>
    <property type="match status" value="1"/>
</dbReference>
<dbReference type="PANTHER" id="PTHR11129:SF10">
    <property type="entry name" value="PROTEIN PRENYLYLTRANSFERASE SUPERFAMILY PROTEIN"/>
    <property type="match status" value="1"/>
</dbReference>
<reference evidence="5" key="2">
    <citation type="journal article" date="2024" name="Plant">
        <title>Genomic evolution and insights into agronomic trait innovations of Sesamum species.</title>
        <authorList>
            <person name="Miao H."/>
            <person name="Wang L."/>
            <person name="Qu L."/>
            <person name="Liu H."/>
            <person name="Sun Y."/>
            <person name="Le M."/>
            <person name="Wang Q."/>
            <person name="Wei S."/>
            <person name="Zheng Y."/>
            <person name="Lin W."/>
            <person name="Duan Y."/>
            <person name="Cao H."/>
            <person name="Xiong S."/>
            <person name="Wang X."/>
            <person name="Wei L."/>
            <person name="Li C."/>
            <person name="Ma Q."/>
            <person name="Ju M."/>
            <person name="Zhao R."/>
            <person name="Li G."/>
            <person name="Mu C."/>
            <person name="Tian Q."/>
            <person name="Mei H."/>
            <person name="Zhang T."/>
            <person name="Gao T."/>
            <person name="Zhang H."/>
        </authorList>
    </citation>
    <scope>NUCLEOTIDE SEQUENCE</scope>
    <source>
        <strain evidence="5">G02</strain>
    </source>
</reference>
<dbReference type="GO" id="GO:0005965">
    <property type="term" value="C:protein farnesyltransferase complex"/>
    <property type="evidence" value="ECO:0007669"/>
    <property type="project" value="TreeGrafter"/>
</dbReference>
<dbReference type="SUPFAM" id="SSF48439">
    <property type="entry name" value="Protein prenylyltransferase"/>
    <property type="match status" value="1"/>
</dbReference>
<organism evidence="5">
    <name type="scientific">Sesamum radiatum</name>
    <name type="common">Black benniseed</name>
    <dbReference type="NCBI Taxonomy" id="300843"/>
    <lineage>
        <taxon>Eukaryota</taxon>
        <taxon>Viridiplantae</taxon>
        <taxon>Streptophyta</taxon>
        <taxon>Embryophyta</taxon>
        <taxon>Tracheophyta</taxon>
        <taxon>Spermatophyta</taxon>
        <taxon>Magnoliopsida</taxon>
        <taxon>eudicotyledons</taxon>
        <taxon>Gunneridae</taxon>
        <taxon>Pentapetalae</taxon>
        <taxon>asterids</taxon>
        <taxon>lamiids</taxon>
        <taxon>Lamiales</taxon>
        <taxon>Pedaliaceae</taxon>
        <taxon>Sesamum</taxon>
    </lineage>
</organism>
<evidence type="ECO:0000256" key="3">
    <source>
        <dbReference type="ARBA" id="ARBA00022679"/>
    </source>
</evidence>
<keyword evidence="4" id="KW-0677">Repeat</keyword>
<evidence type="ECO:0000256" key="2">
    <source>
        <dbReference type="ARBA" id="ARBA00022602"/>
    </source>
</evidence>
<evidence type="ECO:0000256" key="1">
    <source>
        <dbReference type="ARBA" id="ARBA00006734"/>
    </source>
</evidence>
<dbReference type="AlphaFoldDB" id="A0AAW2TDP9"/>
<evidence type="ECO:0000256" key="4">
    <source>
        <dbReference type="ARBA" id="ARBA00022737"/>
    </source>
</evidence>